<organism evidence="2 3">
    <name type="scientific">Arthrobacter agilis</name>
    <dbReference type="NCBI Taxonomy" id="37921"/>
    <lineage>
        <taxon>Bacteria</taxon>
        <taxon>Bacillati</taxon>
        <taxon>Actinomycetota</taxon>
        <taxon>Actinomycetes</taxon>
        <taxon>Micrococcales</taxon>
        <taxon>Micrococcaceae</taxon>
        <taxon>Arthrobacter</taxon>
    </lineage>
</organism>
<proteinExistence type="predicted"/>
<dbReference type="InterPro" id="IPR002931">
    <property type="entry name" value="Transglutaminase-like"/>
</dbReference>
<dbReference type="PANTHER" id="PTHR33490">
    <property type="entry name" value="BLR5614 PROTEIN-RELATED"/>
    <property type="match status" value="1"/>
</dbReference>
<dbReference type="Gene3D" id="3.10.620.30">
    <property type="match status" value="1"/>
</dbReference>
<evidence type="ECO:0000313" key="3">
    <source>
        <dbReference type="Proteomes" id="UP000239187"/>
    </source>
</evidence>
<dbReference type="InterPro" id="IPR038765">
    <property type="entry name" value="Papain-like_cys_pep_sf"/>
</dbReference>
<dbReference type="AlphaFoldDB" id="A0A2L0UDV6"/>
<sequence length="267" mass="29039">MRRTVSADLGATTIAGTEVVLSIAVAHPGDYREVDERLSVLVDGQPAEVRERQAGDGTRLHLLTTPHASSLEVEYRATVTGTSERSPGDDVDLVRYVRPSRYCESDRILPTAYALFPRLQGAELVQGIRDWVSGELSYVPGSSRFTDGAVDTLLSRRGVCRDYAHLVIALLRSRDIPARLASVYAPGLSPMDFHAVVEAWADGGWHLLDATGLAPRASMLRIATGRDATDTAFLSTVGGSLQLTRLTVTATVDDLPLERTGERHFLR</sequence>
<dbReference type="SUPFAM" id="SSF54001">
    <property type="entry name" value="Cysteine proteinases"/>
    <property type="match status" value="1"/>
</dbReference>
<name>A0A2L0UDV6_9MICC</name>
<gene>
    <name evidence="2" type="ORF">CVO76_07030</name>
</gene>
<accession>A0A2L0UDV6</accession>
<reference evidence="2 3" key="1">
    <citation type="submission" date="2017-11" db="EMBL/GenBank/DDBJ databases">
        <title>Draft genome of Arthrobacter agilis strain UMCV2, a plant growth-promoting rhizobacterium and biocontrol capacity of phytopathogenic fungi.</title>
        <authorList>
            <person name="Martinez-Camara R."/>
            <person name="Santoyo G."/>
            <person name="Moreno-Hagelsieb G."/>
            <person name="Valencia-Cantero E."/>
        </authorList>
    </citation>
    <scope>NUCLEOTIDE SEQUENCE [LARGE SCALE GENOMIC DNA]</scope>
    <source>
        <strain evidence="2 3">UMCV2</strain>
    </source>
</reference>
<protein>
    <submittedName>
        <fullName evidence="2">Transglutaminase</fullName>
    </submittedName>
</protein>
<dbReference type="PANTHER" id="PTHR33490:SF12">
    <property type="entry name" value="BLL5557 PROTEIN"/>
    <property type="match status" value="1"/>
</dbReference>
<dbReference type="Proteomes" id="UP000239187">
    <property type="component" value="Chromosome"/>
</dbReference>
<dbReference type="Pfam" id="PF01841">
    <property type="entry name" value="Transglut_core"/>
    <property type="match status" value="1"/>
</dbReference>
<dbReference type="SMART" id="SM00460">
    <property type="entry name" value="TGc"/>
    <property type="match status" value="1"/>
</dbReference>
<evidence type="ECO:0000313" key="2">
    <source>
        <dbReference type="EMBL" id="AUZ87409.1"/>
    </source>
</evidence>
<dbReference type="EMBL" id="CP024915">
    <property type="protein sequence ID" value="AUZ87409.1"/>
    <property type="molecule type" value="Genomic_DNA"/>
</dbReference>
<evidence type="ECO:0000259" key="1">
    <source>
        <dbReference type="SMART" id="SM00460"/>
    </source>
</evidence>
<feature type="domain" description="Transglutaminase-like" evidence="1">
    <location>
        <begin position="152"/>
        <end position="212"/>
    </location>
</feature>
<dbReference type="Gene3D" id="2.60.40.2250">
    <property type="match status" value="1"/>
</dbReference>
<dbReference type="RefSeq" id="WP_208741451.1">
    <property type="nucleotide sequence ID" value="NZ_CP024915.1"/>
</dbReference>